<dbReference type="RefSeq" id="WP_125229036.1">
    <property type="nucleotide sequence ID" value="NZ_RQYT01000048.1"/>
</dbReference>
<dbReference type="AlphaFoldDB" id="A0A3P1WQW4"/>
<evidence type="ECO:0000259" key="3">
    <source>
        <dbReference type="Pfam" id="PF12146"/>
    </source>
</evidence>
<evidence type="ECO:0000256" key="2">
    <source>
        <dbReference type="PIRSR" id="PIRSR017388-2"/>
    </source>
</evidence>
<reference evidence="4 5" key="1">
    <citation type="submission" date="2018-11" db="EMBL/GenBank/DDBJ databases">
        <title>Genomes From Bacteria Associated with the Canine Oral Cavity: a Test Case for Automated Genome-Based Taxonomic Assignment.</title>
        <authorList>
            <person name="Coil D.A."/>
            <person name="Jospin G."/>
            <person name="Darling A.E."/>
            <person name="Wallis C."/>
            <person name="Davis I.J."/>
            <person name="Harris S."/>
            <person name="Eisen J.A."/>
            <person name="Holcombe L.J."/>
            <person name="O'Flynn C."/>
        </authorList>
    </citation>
    <scope>NUCLEOTIDE SEQUENCE [LARGE SCALE GENOMIC DNA]</scope>
    <source>
        <strain evidence="4 5">OH2822_COT-296</strain>
    </source>
</reference>
<comment type="caution">
    <text evidence="4">The sequence shown here is derived from an EMBL/GenBank/DDBJ whole genome shotgun (WGS) entry which is preliminary data.</text>
</comment>
<organism evidence="4 5">
    <name type="scientific">Arachnia propionica</name>
    <dbReference type="NCBI Taxonomy" id="1750"/>
    <lineage>
        <taxon>Bacteria</taxon>
        <taxon>Bacillati</taxon>
        <taxon>Actinomycetota</taxon>
        <taxon>Actinomycetes</taxon>
        <taxon>Propionibacteriales</taxon>
        <taxon>Propionibacteriaceae</taxon>
        <taxon>Arachnia</taxon>
    </lineage>
</organism>
<proteinExistence type="predicted"/>
<feature type="binding site" evidence="2">
    <location>
        <position position="102"/>
    </location>
    <ligand>
        <name>substrate</name>
    </ligand>
</feature>
<feature type="active site" description="Charge relay system" evidence="1">
    <location>
        <position position="202"/>
    </location>
</feature>
<dbReference type="PANTHER" id="PTHR11614">
    <property type="entry name" value="PHOSPHOLIPASE-RELATED"/>
    <property type="match status" value="1"/>
</dbReference>
<feature type="active site" description="Charge relay system" evidence="1">
    <location>
        <position position="232"/>
    </location>
</feature>
<keyword evidence="4" id="KW-0378">Hydrolase</keyword>
<dbReference type="PIRSF" id="PIRSF017388">
    <property type="entry name" value="Esterase_lipase"/>
    <property type="match status" value="1"/>
</dbReference>
<dbReference type="Proteomes" id="UP000280935">
    <property type="component" value="Unassembled WGS sequence"/>
</dbReference>
<dbReference type="InterPro" id="IPR029058">
    <property type="entry name" value="AB_hydrolase_fold"/>
</dbReference>
<accession>A0A3P1WQW4</accession>
<feature type="active site" description="Nucleophile" evidence="1">
    <location>
        <position position="101"/>
    </location>
</feature>
<evidence type="ECO:0000313" key="4">
    <source>
        <dbReference type="EMBL" id="RRD48228.1"/>
    </source>
</evidence>
<feature type="domain" description="Serine aminopeptidase S33" evidence="3">
    <location>
        <begin position="27"/>
        <end position="237"/>
    </location>
</feature>
<dbReference type="InterPro" id="IPR051044">
    <property type="entry name" value="MAG_DAG_Lipase"/>
</dbReference>
<evidence type="ECO:0000313" key="5">
    <source>
        <dbReference type="Proteomes" id="UP000280935"/>
    </source>
</evidence>
<dbReference type="GO" id="GO:0052689">
    <property type="term" value="F:carboxylic ester hydrolase activity"/>
    <property type="evidence" value="ECO:0007669"/>
    <property type="project" value="InterPro"/>
</dbReference>
<dbReference type="OrthoDB" id="9786110at2"/>
<name>A0A3P1WQW4_9ACTN</name>
<gene>
    <name evidence="4" type="ORF">EII35_13735</name>
</gene>
<dbReference type="Gene3D" id="3.40.50.1820">
    <property type="entry name" value="alpha/beta hydrolase"/>
    <property type="match status" value="1"/>
</dbReference>
<evidence type="ECO:0000256" key="1">
    <source>
        <dbReference type="PIRSR" id="PIRSR017388-1"/>
    </source>
</evidence>
<dbReference type="SUPFAM" id="SSF53474">
    <property type="entry name" value="alpha/beta-Hydrolases"/>
    <property type="match status" value="1"/>
</dbReference>
<dbReference type="Pfam" id="PF12146">
    <property type="entry name" value="Hydrolase_4"/>
    <property type="match status" value="1"/>
</dbReference>
<dbReference type="InterPro" id="IPR012354">
    <property type="entry name" value="Esterase_lipase"/>
</dbReference>
<protein>
    <submittedName>
        <fullName evidence="4">Alpha/beta fold hydrolase</fullName>
    </submittedName>
</protein>
<sequence>MTEYEETEPTIPGYATPLTAGSGPVGIVFSHGFTGSPWPMKPWAAGLASKGYRVSVPLLPGHGTNWRNLNKTTWVDWYNELERAFDDLARECNVVFAAGLSMGGALALRLAQQRQSAVAGVMLVNPALALSGWHMRLLPLLAKFKSSSPALGGDICKPNVTDHAYRRTPLRAAASMLDLWDETNRGLPRVRHPLLIFRSRADHVIDATSLRLIVERSPAPEITVVDLPNSYHVATLDHDGERIIDKSEEWLKGITLAAGALVRVEGFPAQNHHAKQVSTHTR</sequence>
<feature type="binding site" evidence="2">
    <location>
        <position position="33"/>
    </location>
    <ligand>
        <name>substrate</name>
    </ligand>
</feature>
<dbReference type="InterPro" id="IPR022742">
    <property type="entry name" value="Hydrolase_4"/>
</dbReference>
<dbReference type="EMBL" id="RQYT01000048">
    <property type="protein sequence ID" value="RRD48228.1"/>
    <property type="molecule type" value="Genomic_DNA"/>
</dbReference>